<dbReference type="Gene3D" id="3.30.565.10">
    <property type="entry name" value="Histidine kinase-like ATPase, C-terminal domain"/>
    <property type="match status" value="1"/>
</dbReference>
<dbReference type="AlphaFoldDB" id="A0A377Q9Y9"/>
<dbReference type="PANTHER" id="PTHR34220">
    <property type="entry name" value="SENSOR HISTIDINE KINASE YPDA"/>
    <property type="match status" value="1"/>
</dbReference>
<dbReference type="InterPro" id="IPR036890">
    <property type="entry name" value="HATPase_C_sf"/>
</dbReference>
<gene>
    <name evidence="3" type="primary">yehU_2</name>
    <name evidence="4" type="ORF">EV682_11561</name>
    <name evidence="3" type="ORF">NCTC11159_02721</name>
</gene>
<keyword evidence="3" id="KW-0418">Kinase</keyword>
<evidence type="ECO:0000313" key="6">
    <source>
        <dbReference type="Proteomes" id="UP000295794"/>
    </source>
</evidence>
<dbReference type="InterPro" id="IPR010559">
    <property type="entry name" value="Sig_transdc_His_kin_internal"/>
</dbReference>
<dbReference type="Pfam" id="PF06580">
    <property type="entry name" value="His_kinase"/>
    <property type="match status" value="1"/>
</dbReference>
<keyword evidence="6" id="KW-1185">Reference proteome</keyword>
<keyword evidence="1" id="KW-1133">Transmembrane helix</keyword>
<reference evidence="3 5" key="1">
    <citation type="submission" date="2018-06" db="EMBL/GenBank/DDBJ databases">
        <authorList>
            <consortium name="Pathogen Informatics"/>
            <person name="Doyle S."/>
        </authorList>
    </citation>
    <scope>NUCLEOTIDE SEQUENCE [LARGE SCALE GENOMIC DNA]</scope>
    <source>
        <strain evidence="3 5">NCTC11159</strain>
    </source>
</reference>
<evidence type="ECO:0000313" key="3">
    <source>
        <dbReference type="EMBL" id="STQ91647.1"/>
    </source>
</evidence>
<dbReference type="GO" id="GO:0000155">
    <property type="term" value="F:phosphorelay sensor kinase activity"/>
    <property type="evidence" value="ECO:0007669"/>
    <property type="project" value="InterPro"/>
</dbReference>
<dbReference type="EMBL" id="SMBT01000015">
    <property type="protein sequence ID" value="TCU82422.1"/>
    <property type="molecule type" value="Genomic_DNA"/>
</dbReference>
<dbReference type="InterPro" id="IPR003594">
    <property type="entry name" value="HATPase_dom"/>
</dbReference>
<accession>A0A377Q9Y9</accession>
<keyword evidence="1" id="KW-0812">Transmembrane</keyword>
<dbReference type="SMART" id="SM00387">
    <property type="entry name" value="HATPase_c"/>
    <property type="match status" value="1"/>
</dbReference>
<feature type="transmembrane region" description="Helical" evidence="1">
    <location>
        <begin position="71"/>
        <end position="91"/>
    </location>
</feature>
<dbReference type="SUPFAM" id="SSF55874">
    <property type="entry name" value="ATPase domain of HSP90 chaperone/DNA topoisomerase II/histidine kinase"/>
    <property type="match status" value="1"/>
</dbReference>
<evidence type="ECO:0000313" key="4">
    <source>
        <dbReference type="EMBL" id="TCU82422.1"/>
    </source>
</evidence>
<dbReference type="EC" id="2.7.13.3" evidence="3"/>
<dbReference type="PANTHER" id="PTHR34220:SF9">
    <property type="entry name" value="SIGNAL TRANSDUCTION HISTIDINE KINASE INTERNAL REGION DOMAIN-CONTAINING PROTEIN"/>
    <property type="match status" value="1"/>
</dbReference>
<dbReference type="RefSeq" id="WP_115227832.1">
    <property type="nucleotide sequence ID" value="NZ_CAWOLO010000015.1"/>
</dbReference>
<feature type="domain" description="Histidine kinase/HSP90-like ATPase" evidence="2">
    <location>
        <begin position="250"/>
        <end position="345"/>
    </location>
</feature>
<feature type="transmembrane region" description="Helical" evidence="1">
    <location>
        <begin position="15"/>
        <end position="33"/>
    </location>
</feature>
<sequence length="346" mass="38757">MINTSEFLARWRRDFPILLLVNTLIAVLCTLSSKPEYFWDNLLISHSIGFSISVLNTLAFCSGSGMGGQRLWRLILVLPLGLFFGFKLAYFLGAPDVISYFWLNPQYQWRWIALAFLVAVAATGFFFVLYRSQTYRAQLAIEQQRLAEVQQSEIAAQLAMLQAQIEPHFLFNTLANMRSLISRDAPLAQTMLDHLNDYLRASLSRTRKKQVTLAEELDLVTALLAISKIRLGDRLQYRIDVPADLQAALLPPLLLQPLVENALEHGIEPAIAGGELHIVADVVEKLLRLRVYDSGLGLQSAGEEGVGLPNVRKRLENLYGKEGRLALYPNVPCGVIAELTLPLNKI</sequence>
<keyword evidence="3" id="KW-0808">Transferase</keyword>
<dbReference type="EMBL" id="UGHR01000001">
    <property type="protein sequence ID" value="STQ91647.1"/>
    <property type="molecule type" value="Genomic_DNA"/>
</dbReference>
<protein>
    <submittedName>
        <fullName evidence="3 4">Histidine kinase</fullName>
        <ecNumber evidence="3">2.7.13.3</ecNumber>
    </submittedName>
</protein>
<dbReference type="GO" id="GO:0016020">
    <property type="term" value="C:membrane"/>
    <property type="evidence" value="ECO:0007669"/>
    <property type="project" value="InterPro"/>
</dbReference>
<organism evidence="3 5">
    <name type="scientific">Iodobacter fluviatilis</name>
    <dbReference type="NCBI Taxonomy" id="537"/>
    <lineage>
        <taxon>Bacteria</taxon>
        <taxon>Pseudomonadati</taxon>
        <taxon>Pseudomonadota</taxon>
        <taxon>Betaproteobacteria</taxon>
        <taxon>Neisseriales</taxon>
        <taxon>Chitinibacteraceae</taxon>
        <taxon>Iodobacter</taxon>
    </lineage>
</organism>
<keyword evidence="1" id="KW-0472">Membrane</keyword>
<feature type="transmembrane region" description="Helical" evidence="1">
    <location>
        <begin position="111"/>
        <end position="130"/>
    </location>
</feature>
<evidence type="ECO:0000256" key="1">
    <source>
        <dbReference type="SAM" id="Phobius"/>
    </source>
</evidence>
<dbReference type="Proteomes" id="UP000295794">
    <property type="component" value="Unassembled WGS sequence"/>
</dbReference>
<proteinExistence type="predicted"/>
<reference evidence="4 6" key="2">
    <citation type="submission" date="2019-03" db="EMBL/GenBank/DDBJ databases">
        <title>Genomic Encyclopedia of Type Strains, Phase IV (KMG-IV): sequencing the most valuable type-strain genomes for metagenomic binning, comparative biology and taxonomic classification.</title>
        <authorList>
            <person name="Goeker M."/>
        </authorList>
    </citation>
    <scope>NUCLEOTIDE SEQUENCE [LARGE SCALE GENOMIC DNA]</scope>
    <source>
        <strain evidence="4 6">DSM 3764</strain>
    </source>
</reference>
<name>A0A377Q9Y9_9NEIS</name>
<dbReference type="Proteomes" id="UP000255108">
    <property type="component" value="Unassembled WGS sequence"/>
</dbReference>
<evidence type="ECO:0000313" key="5">
    <source>
        <dbReference type="Proteomes" id="UP000255108"/>
    </source>
</evidence>
<feature type="transmembrane region" description="Helical" evidence="1">
    <location>
        <begin position="39"/>
        <end position="59"/>
    </location>
</feature>
<evidence type="ECO:0000259" key="2">
    <source>
        <dbReference type="SMART" id="SM00387"/>
    </source>
</evidence>
<dbReference type="OrthoDB" id="2514702at2"/>
<dbReference type="InterPro" id="IPR050640">
    <property type="entry name" value="Bact_2-comp_sensor_kinase"/>
</dbReference>